<sequence length="224" mass="23694">MLPWIEIDTADIPGGGGQLRLKSRGQEFSIMLGSNELMNSRLSGSEEALATLARDAIGDRSRPAFLIGGLGMGFTLRAALAILPADAEVVVAELVPAVVRWARGPMASVFKGCLDDPRVTVYDGDVGACIAAARSAYDAILLDVDNGPDGLTRTSNDRLYDHGGLRAALSALRPGGVLAVWSSGPDPRFTRRLKEAGFKAEAVTTRANGKRGGARHVIWVAVKR</sequence>
<dbReference type="AlphaFoldDB" id="A0A9X1NTB5"/>
<dbReference type="Proteomes" id="UP001139089">
    <property type="component" value="Unassembled WGS sequence"/>
</dbReference>
<gene>
    <name evidence="2" type="ORF">LRX75_17285</name>
</gene>
<dbReference type="GO" id="GO:0006596">
    <property type="term" value="P:polyamine biosynthetic process"/>
    <property type="evidence" value="ECO:0007669"/>
    <property type="project" value="UniProtKB-KW"/>
</dbReference>
<dbReference type="PANTHER" id="PTHR43317:SF3">
    <property type="entry name" value="BLR2883 PROTEIN"/>
    <property type="match status" value="1"/>
</dbReference>
<organism evidence="2 3">
    <name type="scientific">Rhizobium quercicola</name>
    <dbReference type="NCBI Taxonomy" id="2901226"/>
    <lineage>
        <taxon>Bacteria</taxon>
        <taxon>Pseudomonadati</taxon>
        <taxon>Pseudomonadota</taxon>
        <taxon>Alphaproteobacteria</taxon>
        <taxon>Hyphomicrobiales</taxon>
        <taxon>Rhizobiaceae</taxon>
        <taxon>Rhizobium/Agrobacterium group</taxon>
        <taxon>Rhizobium</taxon>
    </lineage>
</organism>
<comment type="caution">
    <text evidence="2">The sequence shown here is derived from an EMBL/GenBank/DDBJ whole genome shotgun (WGS) entry which is preliminary data.</text>
</comment>
<dbReference type="EMBL" id="JAJOZR010000011">
    <property type="protein sequence ID" value="MCD7110790.1"/>
    <property type="molecule type" value="Genomic_DNA"/>
</dbReference>
<protein>
    <recommendedName>
        <fullName evidence="4">Spermidine synthase</fullName>
    </recommendedName>
</protein>
<dbReference type="SUPFAM" id="SSF53335">
    <property type="entry name" value="S-adenosyl-L-methionine-dependent methyltransferases"/>
    <property type="match status" value="1"/>
</dbReference>
<evidence type="ECO:0008006" key="4">
    <source>
        <dbReference type="Google" id="ProtNLM"/>
    </source>
</evidence>
<evidence type="ECO:0000313" key="2">
    <source>
        <dbReference type="EMBL" id="MCD7110790.1"/>
    </source>
</evidence>
<name>A0A9X1NTB5_9HYPH</name>
<keyword evidence="3" id="KW-1185">Reference proteome</keyword>
<reference evidence="2" key="1">
    <citation type="submission" date="2021-12" db="EMBL/GenBank/DDBJ databases">
        <authorList>
            <person name="Li Y."/>
        </authorList>
    </citation>
    <scope>NUCLEOTIDE SEQUENCE</scope>
    <source>
        <strain evidence="2">DKSPLA3</strain>
    </source>
</reference>
<accession>A0A9X1NTB5</accession>
<evidence type="ECO:0000313" key="3">
    <source>
        <dbReference type="Proteomes" id="UP001139089"/>
    </source>
</evidence>
<proteinExistence type="predicted"/>
<keyword evidence="1" id="KW-0620">Polyamine biosynthesis</keyword>
<dbReference type="InterPro" id="IPR029063">
    <property type="entry name" value="SAM-dependent_MTases_sf"/>
</dbReference>
<dbReference type="Gene3D" id="3.40.50.150">
    <property type="entry name" value="Vaccinia Virus protein VP39"/>
    <property type="match status" value="1"/>
</dbReference>
<dbReference type="RefSeq" id="WP_231815927.1">
    <property type="nucleotide sequence ID" value="NZ_JAJOZR010000011.1"/>
</dbReference>
<dbReference type="PANTHER" id="PTHR43317">
    <property type="entry name" value="THERMOSPERMINE SYNTHASE ACAULIS5"/>
    <property type="match status" value="1"/>
</dbReference>
<evidence type="ECO:0000256" key="1">
    <source>
        <dbReference type="ARBA" id="ARBA00023115"/>
    </source>
</evidence>